<evidence type="ECO:0000256" key="3">
    <source>
        <dbReference type="ARBA" id="ARBA00023008"/>
    </source>
</evidence>
<organism evidence="9 10">
    <name type="scientific">Chrysophaeum taylorii</name>
    <dbReference type="NCBI Taxonomy" id="2483200"/>
    <lineage>
        <taxon>Eukaryota</taxon>
        <taxon>Sar</taxon>
        <taxon>Stramenopiles</taxon>
        <taxon>Ochrophyta</taxon>
        <taxon>Pelagophyceae</taxon>
        <taxon>Pelagomonadales</taxon>
        <taxon>Pelagomonadaceae</taxon>
        <taxon>Chrysophaeum</taxon>
    </lineage>
</organism>
<dbReference type="Pfam" id="PF03067">
    <property type="entry name" value="LPMO_10"/>
    <property type="match status" value="1"/>
</dbReference>
<evidence type="ECO:0000313" key="9">
    <source>
        <dbReference type="EMBL" id="KAJ8609714.1"/>
    </source>
</evidence>
<feature type="domain" description="DOMON" evidence="8">
    <location>
        <begin position="332"/>
        <end position="454"/>
    </location>
</feature>
<keyword evidence="5" id="KW-0325">Glycoprotein</keyword>
<comment type="similarity">
    <text evidence="6">Belongs to the polysaccharide monooxygenase AA13 family.</text>
</comment>
<dbReference type="PROSITE" id="PS01186">
    <property type="entry name" value="EGF_2"/>
    <property type="match status" value="1"/>
</dbReference>
<dbReference type="InterPro" id="IPR005018">
    <property type="entry name" value="DOMON_domain"/>
</dbReference>
<reference evidence="9" key="1">
    <citation type="submission" date="2023-01" db="EMBL/GenBank/DDBJ databases">
        <title>Metagenome sequencing of chrysophaentin producing Chrysophaeum taylorii.</title>
        <authorList>
            <person name="Davison J."/>
            <person name="Bewley C."/>
        </authorList>
    </citation>
    <scope>NUCLEOTIDE SEQUENCE</scope>
    <source>
        <strain evidence="9">NIES-1699</strain>
    </source>
</reference>
<name>A0AAD7UKP3_9STRA</name>
<dbReference type="PANTHER" id="PTHR36575:SF2">
    <property type="entry name" value="CHITIN-BINDING TYPE-4 DOMAIN-CONTAINING PROTEIN-RELATED"/>
    <property type="match status" value="1"/>
</dbReference>
<proteinExistence type="inferred from homology"/>
<dbReference type="PROSITE" id="PS00022">
    <property type="entry name" value="EGF_1"/>
    <property type="match status" value="1"/>
</dbReference>
<evidence type="ECO:0000256" key="1">
    <source>
        <dbReference type="ARBA" id="ARBA00001973"/>
    </source>
</evidence>
<comment type="cofactor">
    <cofactor evidence="1">
        <name>Cu(2+)</name>
        <dbReference type="ChEBI" id="CHEBI:29036"/>
    </cofactor>
</comment>
<evidence type="ECO:0000256" key="4">
    <source>
        <dbReference type="ARBA" id="ARBA00023157"/>
    </source>
</evidence>
<dbReference type="AlphaFoldDB" id="A0AAD7UKP3"/>
<evidence type="ECO:0000256" key="5">
    <source>
        <dbReference type="ARBA" id="ARBA00023180"/>
    </source>
</evidence>
<dbReference type="Gene3D" id="2.70.50.70">
    <property type="match status" value="1"/>
</dbReference>
<keyword evidence="4" id="KW-1015">Disulfide bond</keyword>
<evidence type="ECO:0000259" key="8">
    <source>
        <dbReference type="PROSITE" id="PS50836"/>
    </source>
</evidence>
<dbReference type="PROSITE" id="PS50836">
    <property type="entry name" value="DOMON"/>
    <property type="match status" value="1"/>
</dbReference>
<evidence type="ECO:0000256" key="7">
    <source>
        <dbReference type="SAM" id="MobiDB-lite"/>
    </source>
</evidence>
<accession>A0AAD7UKP3</accession>
<dbReference type="Proteomes" id="UP001230188">
    <property type="component" value="Unassembled WGS sequence"/>
</dbReference>
<evidence type="ECO:0000313" key="10">
    <source>
        <dbReference type="Proteomes" id="UP001230188"/>
    </source>
</evidence>
<dbReference type="InterPro" id="IPR045266">
    <property type="entry name" value="DOH_DOMON"/>
</dbReference>
<protein>
    <recommendedName>
        <fullName evidence="8">DOMON domain-containing protein</fullName>
    </recommendedName>
</protein>
<evidence type="ECO:0000256" key="2">
    <source>
        <dbReference type="ARBA" id="ARBA00022723"/>
    </source>
</evidence>
<keyword evidence="2" id="KW-0479">Metal-binding</keyword>
<dbReference type="PANTHER" id="PTHR36575">
    <property type="entry name" value="BINDING PROTEIN, PUTATIVE (AFU_ORTHOLOGUE AFUA_1G14430)-RELATED"/>
    <property type="match status" value="1"/>
</dbReference>
<keyword evidence="10" id="KW-1185">Reference proteome</keyword>
<evidence type="ECO:0000256" key="6">
    <source>
        <dbReference type="ARBA" id="ARBA00034311"/>
    </source>
</evidence>
<dbReference type="InterPro" id="IPR000742">
    <property type="entry name" value="EGF"/>
</dbReference>
<gene>
    <name evidence="9" type="ORF">CTAYLR_008447</name>
</gene>
<dbReference type="CDD" id="cd09631">
    <property type="entry name" value="DOMON_DOH"/>
    <property type="match status" value="1"/>
</dbReference>
<dbReference type="GO" id="GO:0046872">
    <property type="term" value="F:metal ion binding"/>
    <property type="evidence" value="ECO:0007669"/>
    <property type="project" value="UniProtKB-KW"/>
</dbReference>
<comment type="caution">
    <text evidence="9">The sequence shown here is derived from an EMBL/GenBank/DDBJ whole genome shotgun (WGS) entry which is preliminary data.</text>
</comment>
<keyword evidence="3" id="KW-0186">Copper</keyword>
<sequence>MLLALLPSVRSHGFQDWPVGRNVYMWQEGYRHYCPTCLYVDKVYPEVETGGRPWYGKHPAADPDLVPWEDRVTNEAHATSFGVCGTKDSDKNYNFGFQYPSTATLTAGKTYDMRWCATADHGGVFAYRLCRNQTLVDKLLGDVPPTVAELKDLEKCYEEGELRCDDVEENDCTRGPRCQEGWGCDEPGRFHHCLGGYGRDFGCANSNEACTMGQVSEVKVKIPDDFPSGKTVMQWVWWCSSTPQVWAACMDVDVDGGTTRAPTASPAPTTVNPIAAPTLPKPTAGSTLEPTIREEEEEEETIIAAPTVSPTPCETRDVSDDPDFEYVVSPDANWRLYWTLEEEGGDPDFYPAIRAKIVKSGDGWAALGISLDDKMPDSNAIIAAGGAVPTNYDILPFTYAGPQQADAQTLVDVSTELDGDGNRVAYFTRSLAPPDEIEIAASGDDWGYFLYAYGDGDLSYHGPDNRGVFKLDLSHACQEEEEDVLSSGQFACDDPYGTAVACLPETLNVDCSVQSDSLGLDADGDGDCESRVTINNLCSNRGRSFDKEAMTCVCQSGFYGACCETEGRQFCKNNGRFVDLGSNVCECACQNGWEGTFCDQQI</sequence>
<dbReference type="EMBL" id="JAQMWT010000134">
    <property type="protein sequence ID" value="KAJ8609714.1"/>
    <property type="molecule type" value="Genomic_DNA"/>
</dbReference>
<dbReference type="InterPro" id="IPR052282">
    <property type="entry name" value="Starch-active_LPMO"/>
</dbReference>
<feature type="compositionally biased region" description="Low complexity" evidence="7">
    <location>
        <begin position="261"/>
        <end position="270"/>
    </location>
</feature>
<dbReference type="InterPro" id="IPR004302">
    <property type="entry name" value="Cellulose/chitin-bd_N"/>
</dbReference>
<feature type="region of interest" description="Disordered" evidence="7">
    <location>
        <begin position="261"/>
        <end position="287"/>
    </location>
</feature>